<name>A0A7R9C0C4_9CRUS</name>
<dbReference type="AlphaFoldDB" id="A0A7R9C0C4"/>
<evidence type="ECO:0000313" key="2">
    <source>
        <dbReference type="Proteomes" id="UP000678499"/>
    </source>
</evidence>
<accession>A0A7R9C0C4</accession>
<evidence type="ECO:0000313" key="1">
    <source>
        <dbReference type="EMBL" id="CAD7283823.1"/>
    </source>
</evidence>
<organism evidence="1">
    <name type="scientific">Notodromas monacha</name>
    <dbReference type="NCBI Taxonomy" id="399045"/>
    <lineage>
        <taxon>Eukaryota</taxon>
        <taxon>Metazoa</taxon>
        <taxon>Ecdysozoa</taxon>
        <taxon>Arthropoda</taxon>
        <taxon>Crustacea</taxon>
        <taxon>Oligostraca</taxon>
        <taxon>Ostracoda</taxon>
        <taxon>Podocopa</taxon>
        <taxon>Podocopida</taxon>
        <taxon>Cypridocopina</taxon>
        <taxon>Cypridoidea</taxon>
        <taxon>Cyprididae</taxon>
        <taxon>Notodromas</taxon>
    </lineage>
</organism>
<dbReference type="EMBL" id="OA888241">
    <property type="protein sequence ID" value="CAD7283823.1"/>
    <property type="molecule type" value="Genomic_DNA"/>
</dbReference>
<proteinExistence type="predicted"/>
<reference evidence="1" key="1">
    <citation type="submission" date="2020-11" db="EMBL/GenBank/DDBJ databases">
        <authorList>
            <person name="Tran Van P."/>
        </authorList>
    </citation>
    <scope>NUCLEOTIDE SEQUENCE</scope>
</reference>
<keyword evidence="2" id="KW-1185">Reference proteome</keyword>
<dbReference type="EMBL" id="CAJPEX010006204">
    <property type="protein sequence ID" value="CAG0923975.1"/>
    <property type="molecule type" value="Genomic_DNA"/>
</dbReference>
<sequence>MTGITQSMTSGTDRNSRRFCRLPASIDALRHLLLTLCATFKMSPSMTQKLWILVAVMAAANGRCVEDSGTFSCGNICDEDVADSETFGWEVDFVGRTLDLDCVRFYGLKKVRLQAAVRCVGRWDVDLQRILDPSDFCQLLQLTHTTTTEPAASKTFKEPVVPILPSTTKETPSVIKKTSFSSSTVKLTSPILTSLLNISALPTDSIVPTNVTLVFGNGKAHVEAEFSSTQIEDWVFAVVGSLCASVFPMFQEILDRLEHLWNLERETETGLKSPTSLSSSHVGSEAPEECAYIFCELDVAALLNETRDSDFYSVCEEA</sequence>
<protein>
    <submittedName>
        <fullName evidence="1">Uncharacterized protein</fullName>
    </submittedName>
</protein>
<dbReference type="Proteomes" id="UP000678499">
    <property type="component" value="Unassembled WGS sequence"/>
</dbReference>
<gene>
    <name evidence="1" type="ORF">NMOB1V02_LOCUS11433</name>
</gene>